<gene>
    <name evidence="2" type="ORF">QTN89_24285</name>
</gene>
<sequence>MSQLAIDVCQEGLTESLRKLFEFYSTGDVDVNLLCDESRSVQQECQYEEDIVSSTIELAGENVRYFICLVSTMETARQLCEGGADDAIDWIGELANQLFGRFKNHLLEYGVNAELGIPISAEGVQKKCVACGTGSATLEINTRAGVVWAIYKPQVDSTLQWTRNSDLAAAEEGSIQLF</sequence>
<dbReference type="Proteomes" id="UP001239462">
    <property type="component" value="Unassembled WGS sequence"/>
</dbReference>
<dbReference type="InterPro" id="IPR028976">
    <property type="entry name" value="CheC-like_sf"/>
</dbReference>
<dbReference type="SUPFAM" id="SSF103039">
    <property type="entry name" value="CheC-like"/>
    <property type="match status" value="1"/>
</dbReference>
<evidence type="ECO:0000256" key="1">
    <source>
        <dbReference type="ARBA" id="ARBA00022500"/>
    </source>
</evidence>
<keyword evidence="3" id="KW-1185">Reference proteome</keyword>
<keyword evidence="1" id="KW-0145">Chemotaxis</keyword>
<name>A0ABT7PQJ4_9BACT</name>
<evidence type="ECO:0000313" key="2">
    <source>
        <dbReference type="EMBL" id="MDM4018593.1"/>
    </source>
</evidence>
<organism evidence="2 3">
    <name type="scientific">Roseiconus lacunae</name>
    <dbReference type="NCBI Taxonomy" id="2605694"/>
    <lineage>
        <taxon>Bacteria</taxon>
        <taxon>Pseudomonadati</taxon>
        <taxon>Planctomycetota</taxon>
        <taxon>Planctomycetia</taxon>
        <taxon>Pirellulales</taxon>
        <taxon>Pirellulaceae</taxon>
        <taxon>Roseiconus</taxon>
    </lineage>
</organism>
<accession>A0ABT7PQJ4</accession>
<comment type="caution">
    <text evidence="2">The sequence shown here is derived from an EMBL/GenBank/DDBJ whole genome shotgun (WGS) entry which is preliminary data.</text>
</comment>
<dbReference type="EMBL" id="JASZZN010000023">
    <property type="protein sequence ID" value="MDM4018593.1"/>
    <property type="molecule type" value="Genomic_DNA"/>
</dbReference>
<proteinExistence type="predicted"/>
<evidence type="ECO:0000313" key="3">
    <source>
        <dbReference type="Proteomes" id="UP001239462"/>
    </source>
</evidence>
<protein>
    <submittedName>
        <fullName evidence="2">Chemotaxis protein CheX</fullName>
    </submittedName>
</protein>
<dbReference type="Gene3D" id="3.40.1550.10">
    <property type="entry name" value="CheC-like"/>
    <property type="match status" value="1"/>
</dbReference>
<dbReference type="RefSeq" id="WP_149495704.1">
    <property type="nucleotide sequence ID" value="NZ_JASZZN010000023.1"/>
</dbReference>
<reference evidence="2 3" key="1">
    <citation type="submission" date="2023-06" db="EMBL/GenBank/DDBJ databases">
        <title>Roseiconus lacunae JC819 isolated from Gulf of Mannar region, Tamil Nadu.</title>
        <authorList>
            <person name="Pk S."/>
            <person name="Ch S."/>
            <person name="Ch V.R."/>
        </authorList>
    </citation>
    <scope>NUCLEOTIDE SEQUENCE [LARGE SCALE GENOMIC DNA]</scope>
    <source>
        <strain evidence="2 3">JC819</strain>
    </source>
</reference>